<keyword evidence="1" id="KW-0408">Iron</keyword>
<dbReference type="RefSeq" id="WP_091232444.1">
    <property type="nucleotide sequence ID" value="NZ_FNBG01000018.1"/>
</dbReference>
<organism evidence="3 4">
    <name type="scientific">Fontibacillus panacisegetis</name>
    <dbReference type="NCBI Taxonomy" id="670482"/>
    <lineage>
        <taxon>Bacteria</taxon>
        <taxon>Bacillati</taxon>
        <taxon>Bacillota</taxon>
        <taxon>Bacilli</taxon>
        <taxon>Bacillales</taxon>
        <taxon>Paenibacillaceae</taxon>
        <taxon>Fontibacillus</taxon>
    </lineage>
</organism>
<keyword evidence="4" id="KW-1185">Reference proteome</keyword>
<evidence type="ECO:0000313" key="4">
    <source>
        <dbReference type="Proteomes" id="UP000198972"/>
    </source>
</evidence>
<dbReference type="InterPro" id="IPR007167">
    <property type="entry name" value="Fe-transptr_FeoA-like"/>
</dbReference>
<sequence length="80" mass="8543">MPPCQCCLLGLKPGIVGSIRHFGAIDPMLKRRLADLGVAEGSNVTIKRRCPLGGPIMLECCGQLLGIRKKEAAQIEVDVS</sequence>
<dbReference type="SUPFAM" id="SSF50037">
    <property type="entry name" value="C-terminal domain of transcriptional repressors"/>
    <property type="match status" value="1"/>
</dbReference>
<dbReference type="PANTHER" id="PTHR42954">
    <property type="entry name" value="FE(2+) TRANSPORT PROTEIN A"/>
    <property type="match status" value="1"/>
</dbReference>
<dbReference type="InterPro" id="IPR008988">
    <property type="entry name" value="Transcriptional_repressor_C"/>
</dbReference>
<name>A0A1G7PDC2_9BACL</name>
<dbReference type="InterPro" id="IPR038157">
    <property type="entry name" value="FeoA_core_dom"/>
</dbReference>
<dbReference type="AlphaFoldDB" id="A0A1G7PDC2"/>
<dbReference type="SMART" id="SM00899">
    <property type="entry name" value="FeoA"/>
    <property type="match status" value="1"/>
</dbReference>
<dbReference type="Proteomes" id="UP000198972">
    <property type="component" value="Unassembled WGS sequence"/>
</dbReference>
<dbReference type="PANTHER" id="PTHR42954:SF1">
    <property type="entry name" value="FERROUS IRON TRANSPORTER FEOA DOMAIN-CONTAINING PROTEIN"/>
    <property type="match status" value="1"/>
</dbReference>
<proteinExistence type="predicted"/>
<accession>A0A1G7PDC2</accession>
<protein>
    <submittedName>
        <fullName evidence="3">Ferrous iron transport protein A</fullName>
    </submittedName>
</protein>
<reference evidence="3 4" key="1">
    <citation type="submission" date="2016-10" db="EMBL/GenBank/DDBJ databases">
        <authorList>
            <person name="de Groot N.N."/>
        </authorList>
    </citation>
    <scope>NUCLEOTIDE SEQUENCE [LARGE SCALE GENOMIC DNA]</scope>
    <source>
        <strain evidence="3 4">DSM 28129</strain>
    </source>
</reference>
<dbReference type="EMBL" id="FNBG01000018">
    <property type="protein sequence ID" value="SDF84283.1"/>
    <property type="molecule type" value="Genomic_DNA"/>
</dbReference>
<evidence type="ECO:0000259" key="2">
    <source>
        <dbReference type="SMART" id="SM00899"/>
    </source>
</evidence>
<gene>
    <name evidence="3" type="ORF">SAMN04488542_11857</name>
</gene>
<dbReference type="Pfam" id="PF04023">
    <property type="entry name" value="FeoA"/>
    <property type="match status" value="1"/>
</dbReference>
<dbReference type="Gene3D" id="2.30.30.90">
    <property type="match status" value="1"/>
</dbReference>
<dbReference type="STRING" id="670482.SAMN04488542_11857"/>
<feature type="domain" description="Ferrous iron transporter FeoA-like" evidence="2">
    <location>
        <begin position="6"/>
        <end position="79"/>
    </location>
</feature>
<dbReference type="OrthoDB" id="9811076at2"/>
<dbReference type="InterPro" id="IPR052713">
    <property type="entry name" value="FeoA"/>
</dbReference>
<evidence type="ECO:0000313" key="3">
    <source>
        <dbReference type="EMBL" id="SDF84283.1"/>
    </source>
</evidence>
<evidence type="ECO:0000256" key="1">
    <source>
        <dbReference type="ARBA" id="ARBA00023004"/>
    </source>
</evidence>
<dbReference type="GO" id="GO:0046914">
    <property type="term" value="F:transition metal ion binding"/>
    <property type="evidence" value="ECO:0007669"/>
    <property type="project" value="InterPro"/>
</dbReference>